<evidence type="ECO:0000256" key="1">
    <source>
        <dbReference type="SAM" id="MobiDB-lite"/>
    </source>
</evidence>
<proteinExistence type="predicted"/>
<evidence type="ECO:0000313" key="3">
    <source>
        <dbReference type="Proteomes" id="UP000830671"/>
    </source>
</evidence>
<dbReference type="Proteomes" id="UP000830671">
    <property type="component" value="Chromosome 6"/>
</dbReference>
<name>A0A9Q8WK67_9PEZI</name>
<dbReference type="GeneID" id="73345793"/>
<reference evidence="2" key="1">
    <citation type="journal article" date="2021" name="Mol. Plant Microbe Interact.">
        <title>Complete Genome Sequence of the Plant-Pathogenic Fungus Colletotrichum lupini.</title>
        <authorList>
            <person name="Baroncelli R."/>
            <person name="Pensec F."/>
            <person name="Da Lio D."/>
            <person name="Boufleur T."/>
            <person name="Vicente I."/>
            <person name="Sarrocco S."/>
            <person name="Picot A."/>
            <person name="Baraldi E."/>
            <person name="Sukno S."/>
            <person name="Thon M."/>
            <person name="Le Floch G."/>
        </authorList>
    </citation>
    <scope>NUCLEOTIDE SEQUENCE</scope>
    <source>
        <strain evidence="2">IMI 504893</strain>
    </source>
</reference>
<dbReference type="EMBL" id="CP019478">
    <property type="protein sequence ID" value="UQC86316.1"/>
    <property type="molecule type" value="Genomic_DNA"/>
</dbReference>
<accession>A0A9Q8WK67</accession>
<protein>
    <submittedName>
        <fullName evidence="2">Uncharacterized protein</fullName>
    </submittedName>
</protein>
<dbReference type="KEGG" id="clup:CLUP02_11816"/>
<keyword evidence="3" id="KW-1185">Reference proteome</keyword>
<dbReference type="AlphaFoldDB" id="A0A9Q8WK67"/>
<evidence type="ECO:0000313" key="2">
    <source>
        <dbReference type="EMBL" id="UQC86316.1"/>
    </source>
</evidence>
<organism evidence="2 3">
    <name type="scientific">Colletotrichum lupini</name>
    <dbReference type="NCBI Taxonomy" id="145971"/>
    <lineage>
        <taxon>Eukaryota</taxon>
        <taxon>Fungi</taxon>
        <taxon>Dikarya</taxon>
        <taxon>Ascomycota</taxon>
        <taxon>Pezizomycotina</taxon>
        <taxon>Sordariomycetes</taxon>
        <taxon>Hypocreomycetidae</taxon>
        <taxon>Glomerellales</taxon>
        <taxon>Glomerellaceae</taxon>
        <taxon>Colletotrichum</taxon>
        <taxon>Colletotrichum acutatum species complex</taxon>
    </lineage>
</organism>
<feature type="region of interest" description="Disordered" evidence="1">
    <location>
        <begin position="58"/>
        <end position="80"/>
    </location>
</feature>
<sequence>MAAVSHPQSHAGLGPWNKDQDTVYALNRGDLTKEQIATGTGIWLRDMAKLLPSSPELRGIDMDTTKFPPLSDLPPVGLEV</sequence>
<dbReference type="RefSeq" id="XP_049147928.1">
    <property type="nucleotide sequence ID" value="XM_049290783.1"/>
</dbReference>
<gene>
    <name evidence="2" type="ORF">CLUP02_11816</name>
</gene>